<dbReference type="PANTHER" id="PTHR31316:SF0">
    <property type="entry name" value="SECRETED BETA-GLUCOSIDASE SIM1-RELATED"/>
    <property type="match status" value="1"/>
</dbReference>
<dbReference type="Pfam" id="PF03856">
    <property type="entry name" value="SUN"/>
    <property type="match status" value="1"/>
</dbReference>
<dbReference type="PANTHER" id="PTHR31316">
    <property type="entry name" value="BETA-GLUCOSIDASE-LIKE PROTEIN NCA3, MITOCHONDRIAL-RELATED"/>
    <property type="match status" value="1"/>
</dbReference>
<dbReference type="OrthoDB" id="5339822at2759"/>
<feature type="region of interest" description="Disordered" evidence="11">
    <location>
        <begin position="77"/>
        <end position="145"/>
    </location>
</feature>
<dbReference type="AlphaFoldDB" id="A0A9P4PWZ5"/>
<keyword evidence="10" id="KW-0624">Polysaccharide degradation</keyword>
<evidence type="ECO:0000256" key="2">
    <source>
        <dbReference type="ARBA" id="ARBA00010579"/>
    </source>
</evidence>
<keyword evidence="6 13" id="KW-0378">Hydrolase</keyword>
<comment type="subcellular location">
    <subcellularLocation>
        <location evidence="1">Secreted</location>
        <location evidence="1">Cell wall</location>
    </subcellularLocation>
</comment>
<dbReference type="InterPro" id="IPR005556">
    <property type="entry name" value="SUN"/>
</dbReference>
<keyword evidence="4" id="KW-0964">Secreted</keyword>
<organism evidence="13 14">
    <name type="scientific">Karstenula rhodostoma CBS 690.94</name>
    <dbReference type="NCBI Taxonomy" id="1392251"/>
    <lineage>
        <taxon>Eukaryota</taxon>
        <taxon>Fungi</taxon>
        <taxon>Dikarya</taxon>
        <taxon>Ascomycota</taxon>
        <taxon>Pezizomycotina</taxon>
        <taxon>Dothideomycetes</taxon>
        <taxon>Pleosporomycetidae</taxon>
        <taxon>Pleosporales</taxon>
        <taxon>Massarineae</taxon>
        <taxon>Didymosphaeriaceae</taxon>
        <taxon>Karstenula</taxon>
    </lineage>
</organism>
<keyword evidence="14" id="KW-1185">Reference proteome</keyword>
<feature type="chain" id="PRO_5040340389" evidence="12">
    <location>
        <begin position="18"/>
        <end position="441"/>
    </location>
</feature>
<evidence type="ECO:0000256" key="3">
    <source>
        <dbReference type="ARBA" id="ARBA00022512"/>
    </source>
</evidence>
<evidence type="ECO:0000313" key="13">
    <source>
        <dbReference type="EMBL" id="KAF2451800.1"/>
    </source>
</evidence>
<evidence type="ECO:0000256" key="1">
    <source>
        <dbReference type="ARBA" id="ARBA00004191"/>
    </source>
</evidence>
<evidence type="ECO:0000256" key="5">
    <source>
        <dbReference type="ARBA" id="ARBA00022729"/>
    </source>
</evidence>
<evidence type="ECO:0000256" key="7">
    <source>
        <dbReference type="ARBA" id="ARBA00023277"/>
    </source>
</evidence>
<evidence type="ECO:0000256" key="12">
    <source>
        <dbReference type="SAM" id="SignalP"/>
    </source>
</evidence>
<name>A0A9P4PWZ5_9PLEO</name>
<dbReference type="GO" id="GO:0009277">
    <property type="term" value="C:fungal-type cell wall"/>
    <property type="evidence" value="ECO:0007669"/>
    <property type="project" value="TreeGrafter"/>
</dbReference>
<accession>A0A9P4PWZ5</accession>
<dbReference type="EMBL" id="MU001492">
    <property type="protein sequence ID" value="KAF2451800.1"/>
    <property type="molecule type" value="Genomic_DNA"/>
</dbReference>
<dbReference type="GO" id="GO:0016798">
    <property type="term" value="F:hydrolase activity, acting on glycosyl bonds"/>
    <property type="evidence" value="ECO:0007669"/>
    <property type="project" value="UniProtKB-KW"/>
</dbReference>
<proteinExistence type="inferred from homology"/>
<dbReference type="GO" id="GO:0031505">
    <property type="term" value="P:fungal-type cell wall organization"/>
    <property type="evidence" value="ECO:0007669"/>
    <property type="project" value="TreeGrafter"/>
</dbReference>
<dbReference type="GO" id="GO:0009986">
    <property type="term" value="C:cell surface"/>
    <property type="evidence" value="ECO:0007669"/>
    <property type="project" value="TreeGrafter"/>
</dbReference>
<evidence type="ECO:0000256" key="9">
    <source>
        <dbReference type="ARBA" id="ARBA00023316"/>
    </source>
</evidence>
<keyword evidence="5 12" id="KW-0732">Signal</keyword>
<dbReference type="InterPro" id="IPR051526">
    <property type="entry name" value="Beta-Glucosidase_SUN"/>
</dbReference>
<evidence type="ECO:0000256" key="8">
    <source>
        <dbReference type="ARBA" id="ARBA00023295"/>
    </source>
</evidence>
<evidence type="ECO:0000256" key="4">
    <source>
        <dbReference type="ARBA" id="ARBA00022525"/>
    </source>
</evidence>
<keyword evidence="8" id="KW-0326">Glycosidase</keyword>
<comment type="caution">
    <text evidence="13">The sequence shown here is derived from an EMBL/GenBank/DDBJ whole genome shotgun (WGS) entry which is preliminary data.</text>
</comment>
<evidence type="ECO:0000256" key="11">
    <source>
        <dbReference type="SAM" id="MobiDB-lite"/>
    </source>
</evidence>
<comment type="similarity">
    <text evidence="2">Belongs to the SUN family.</text>
</comment>
<protein>
    <submittedName>
        <fullName evidence="13">Glycoside hydrolase family 132 protein</fullName>
    </submittedName>
</protein>
<dbReference type="GO" id="GO:0000272">
    <property type="term" value="P:polysaccharide catabolic process"/>
    <property type="evidence" value="ECO:0007669"/>
    <property type="project" value="UniProtKB-KW"/>
</dbReference>
<keyword evidence="3" id="KW-0134">Cell wall</keyword>
<feature type="signal peptide" evidence="12">
    <location>
        <begin position="1"/>
        <end position="17"/>
    </location>
</feature>
<keyword evidence="7" id="KW-0119">Carbohydrate metabolism</keyword>
<keyword evidence="9" id="KW-0961">Cell wall biogenesis/degradation</keyword>
<evidence type="ECO:0000313" key="14">
    <source>
        <dbReference type="Proteomes" id="UP000799764"/>
    </source>
</evidence>
<gene>
    <name evidence="13" type="ORF">P171DRAFT_12124</name>
</gene>
<dbReference type="Proteomes" id="UP000799764">
    <property type="component" value="Unassembled WGS sequence"/>
</dbReference>
<evidence type="ECO:0000256" key="6">
    <source>
        <dbReference type="ARBA" id="ARBA00022801"/>
    </source>
</evidence>
<evidence type="ECO:0000256" key="10">
    <source>
        <dbReference type="ARBA" id="ARBA00023326"/>
    </source>
</evidence>
<sequence>MKYFSVILATAAATALAKPHGHAHRHAAVVKRAATAVYVPGPVETVVIYELNGHSISEEDVRNGISNGTFTWGEDGTLSSSAAVAPTPAPPAKPQPVEINNVAQDPEPVEQSEPELPVSNPKPTEQPADYNEAPDPTSYHPVGDDGSCPDCDKEFPNRKFKCSEFPAGYGAFHLGHEGLGGWSGIQAPAKRDVAGYHDIMTVPTGSCPGGECCSKGRFCSYACPNPYLKMSFPKMQGAKKESVGGLFCNQDGMLEMADGSLSKTLCGRGSSRVKVKVQSKLTKPVSLCRTDYPGTESETLPLTINPGETKELANPDQKSYYFWDNKPTSAQYYVNNQGVSEAQACTWGNGQGDTGNRAPVNIGTSFDDIISNMGYTGLLQNKPTNPDAKLNFVIRFTGDGVSNPCSYRNGQYYNSNGGGNPDGCTASVAEGKTLTIVFSDN</sequence>
<reference evidence="13" key="1">
    <citation type="journal article" date="2020" name="Stud. Mycol.">
        <title>101 Dothideomycetes genomes: a test case for predicting lifestyles and emergence of pathogens.</title>
        <authorList>
            <person name="Haridas S."/>
            <person name="Albert R."/>
            <person name="Binder M."/>
            <person name="Bloem J."/>
            <person name="Labutti K."/>
            <person name="Salamov A."/>
            <person name="Andreopoulos B."/>
            <person name="Baker S."/>
            <person name="Barry K."/>
            <person name="Bills G."/>
            <person name="Bluhm B."/>
            <person name="Cannon C."/>
            <person name="Castanera R."/>
            <person name="Culley D."/>
            <person name="Daum C."/>
            <person name="Ezra D."/>
            <person name="Gonzalez J."/>
            <person name="Henrissat B."/>
            <person name="Kuo A."/>
            <person name="Liang C."/>
            <person name="Lipzen A."/>
            <person name="Lutzoni F."/>
            <person name="Magnuson J."/>
            <person name="Mondo S."/>
            <person name="Nolan M."/>
            <person name="Ohm R."/>
            <person name="Pangilinan J."/>
            <person name="Park H.-J."/>
            <person name="Ramirez L."/>
            <person name="Alfaro M."/>
            <person name="Sun H."/>
            <person name="Tritt A."/>
            <person name="Yoshinaga Y."/>
            <person name="Zwiers L.-H."/>
            <person name="Turgeon B."/>
            <person name="Goodwin S."/>
            <person name="Spatafora J."/>
            <person name="Crous P."/>
            <person name="Grigoriev I."/>
        </authorList>
    </citation>
    <scope>NUCLEOTIDE SEQUENCE</scope>
    <source>
        <strain evidence="13">CBS 690.94</strain>
    </source>
</reference>